<gene>
    <name evidence="4" type="ORF">SAMN05421819_4255</name>
</gene>
<evidence type="ECO:0000256" key="2">
    <source>
        <dbReference type="SAM" id="SignalP"/>
    </source>
</evidence>
<dbReference type="AlphaFoldDB" id="A0A1H6C7C5"/>
<name>A0A1H6C7C5_9BACT</name>
<dbReference type="Proteomes" id="UP000236728">
    <property type="component" value="Unassembled WGS sequence"/>
</dbReference>
<dbReference type="EMBL" id="FNVA01000009">
    <property type="protein sequence ID" value="SEG68525.1"/>
    <property type="molecule type" value="Genomic_DNA"/>
</dbReference>
<keyword evidence="5" id="KW-1185">Reference proteome</keyword>
<dbReference type="SUPFAM" id="SSF56925">
    <property type="entry name" value="OMPA-like"/>
    <property type="match status" value="1"/>
</dbReference>
<dbReference type="Pfam" id="PF13505">
    <property type="entry name" value="OMP_b-brl"/>
    <property type="match status" value="1"/>
</dbReference>
<accession>A0A1H6C7C5</accession>
<feature type="signal peptide" evidence="2">
    <location>
        <begin position="1"/>
        <end position="38"/>
    </location>
</feature>
<feature type="chain" id="PRO_5009294525" description="Outer membrane protein beta-barrel domain-containing protein" evidence="2">
    <location>
        <begin position="39"/>
        <end position="204"/>
    </location>
</feature>
<evidence type="ECO:0000256" key="1">
    <source>
        <dbReference type="ARBA" id="ARBA00022729"/>
    </source>
</evidence>
<organism evidence="4 5">
    <name type="scientific">Bryocella elongata</name>
    <dbReference type="NCBI Taxonomy" id="863522"/>
    <lineage>
        <taxon>Bacteria</taxon>
        <taxon>Pseudomonadati</taxon>
        <taxon>Acidobacteriota</taxon>
        <taxon>Terriglobia</taxon>
        <taxon>Terriglobales</taxon>
        <taxon>Acidobacteriaceae</taxon>
        <taxon>Bryocella</taxon>
    </lineage>
</organism>
<dbReference type="InterPro" id="IPR011250">
    <property type="entry name" value="OMP/PagP_B-barrel"/>
</dbReference>
<evidence type="ECO:0000259" key="3">
    <source>
        <dbReference type="Pfam" id="PF13505"/>
    </source>
</evidence>
<evidence type="ECO:0000313" key="4">
    <source>
        <dbReference type="EMBL" id="SEG68525.1"/>
    </source>
</evidence>
<sequence>MNDASRCSEKLRRHRLLRGAARAALALVACTPALHAQATTTASKTTDVSVFAGFSSVTPDYSEQRDSGFTFGGNATRYFKFPVKPGIETRFTLSHGPIVNENFFLVGPRAQYDIKRFHPYADFLFGRGSIGYNFANPTNASSGGFVKSPGIGVDIDVFRNFQVKLDYQHEMWNLGTNYSLSPNVVTFGVTWHIPFKQKYDHAMH</sequence>
<feature type="domain" description="Outer membrane protein beta-barrel" evidence="3">
    <location>
        <begin position="27"/>
        <end position="192"/>
    </location>
</feature>
<keyword evidence="1 2" id="KW-0732">Signal</keyword>
<proteinExistence type="predicted"/>
<dbReference type="RefSeq" id="WP_103935105.1">
    <property type="nucleotide sequence ID" value="NZ_FNVA01000009.1"/>
</dbReference>
<dbReference type="InterPro" id="IPR027385">
    <property type="entry name" value="Beta-barrel_OMP"/>
</dbReference>
<reference evidence="4 5" key="1">
    <citation type="submission" date="2016-10" db="EMBL/GenBank/DDBJ databases">
        <authorList>
            <person name="de Groot N.N."/>
        </authorList>
    </citation>
    <scope>NUCLEOTIDE SEQUENCE [LARGE SCALE GENOMIC DNA]</scope>
    <source>
        <strain evidence="4 5">DSM 22489</strain>
    </source>
</reference>
<protein>
    <recommendedName>
        <fullName evidence="3">Outer membrane protein beta-barrel domain-containing protein</fullName>
    </recommendedName>
</protein>
<dbReference type="OrthoDB" id="122935at2"/>
<evidence type="ECO:0000313" key="5">
    <source>
        <dbReference type="Proteomes" id="UP000236728"/>
    </source>
</evidence>